<dbReference type="RefSeq" id="WP_036852379.1">
    <property type="nucleotide sequence ID" value="NZ_JQJD01000051.1"/>
</dbReference>
<accession>A0A0A2EK82</accession>
<evidence type="ECO:0008006" key="3">
    <source>
        <dbReference type="Google" id="ProtNLM"/>
    </source>
</evidence>
<keyword evidence="2" id="KW-1185">Reference proteome</keyword>
<name>A0A0A2EK82_PORCN</name>
<dbReference type="AlphaFoldDB" id="A0A0A2EK82"/>
<comment type="caution">
    <text evidence="1">The sequence shown here is derived from an EMBL/GenBank/DDBJ whole genome shotgun (WGS) entry which is preliminary data.</text>
</comment>
<evidence type="ECO:0000313" key="2">
    <source>
        <dbReference type="Proteomes" id="UP000030125"/>
    </source>
</evidence>
<organism evidence="1 2">
    <name type="scientific">Porphyromonas cangingivalis</name>
    <dbReference type="NCBI Taxonomy" id="36874"/>
    <lineage>
        <taxon>Bacteria</taxon>
        <taxon>Pseudomonadati</taxon>
        <taxon>Bacteroidota</taxon>
        <taxon>Bacteroidia</taxon>
        <taxon>Bacteroidales</taxon>
        <taxon>Porphyromonadaceae</taxon>
        <taxon>Porphyromonas</taxon>
    </lineage>
</organism>
<gene>
    <name evidence="1" type="ORF">HQ35_08190</name>
</gene>
<evidence type="ECO:0000313" key="1">
    <source>
        <dbReference type="EMBL" id="KGN79271.1"/>
    </source>
</evidence>
<proteinExistence type="predicted"/>
<dbReference type="OrthoDB" id="7068172at2"/>
<sequence>MNGKFRGAQDDIKNKFIEESNYKFKVYSKIKKNKIYYRVRSNSTYKFYKKNEMFHIPFEKRGLVNNQRYSISGYPCLYLGSSAYGCWEATGRPDTEKFNIVAIKTRKEFFLLDLRIPQSLYEINETLFAADIYTLILSLACSLKCSNNNDPFKPEYIIPQMILNLVIEDEKLGLSIDGVIYTSNTAYQKDSLFRLKDLLEQTKLFDNIVIPIKKSNKEGLCEDLVKGFTMTEPTSMLKEELTRDITLPSSPDPEWNIYERTKWGELERKLKSGKFGPIE</sequence>
<dbReference type="EMBL" id="JQJD01000051">
    <property type="protein sequence ID" value="KGN79271.1"/>
    <property type="molecule type" value="Genomic_DNA"/>
</dbReference>
<reference evidence="1 2" key="1">
    <citation type="submission" date="2014-08" db="EMBL/GenBank/DDBJ databases">
        <title>Porphyromonas cangingivalis strain:COT-109_OH1386 Genome sequencing.</title>
        <authorList>
            <person name="Wallis C."/>
            <person name="Deusch O."/>
            <person name="O'Flynn C."/>
            <person name="Davis I."/>
            <person name="Jospin G."/>
            <person name="Darling A.E."/>
            <person name="Coil D.A."/>
            <person name="Alexiev A."/>
            <person name="Horsfall A."/>
            <person name="Kirkwood N."/>
            <person name="Harris S."/>
            <person name="Eisen J.A."/>
        </authorList>
    </citation>
    <scope>NUCLEOTIDE SEQUENCE [LARGE SCALE GENOMIC DNA]</scope>
    <source>
        <strain evidence="2">COT-109 OH1386</strain>
    </source>
</reference>
<protein>
    <recommendedName>
        <fullName evidence="3">RES domain-containing protein</fullName>
    </recommendedName>
</protein>
<dbReference type="Proteomes" id="UP000030125">
    <property type="component" value="Unassembled WGS sequence"/>
</dbReference>